<dbReference type="Pfam" id="PF13847">
    <property type="entry name" value="Methyltransf_31"/>
    <property type="match status" value="1"/>
</dbReference>
<dbReference type="EMBL" id="MKIM01000014">
    <property type="protein sequence ID" value="OLP47025.1"/>
    <property type="molecule type" value="Genomic_DNA"/>
</dbReference>
<evidence type="ECO:0000313" key="2">
    <source>
        <dbReference type="EMBL" id="OLP47025.1"/>
    </source>
</evidence>
<dbReference type="InterPro" id="IPR025714">
    <property type="entry name" value="Methyltranfer_dom"/>
</dbReference>
<name>A0A1Q8ZYC2_9HYPH</name>
<dbReference type="SUPFAM" id="SSF53335">
    <property type="entry name" value="S-adenosyl-L-methionine-dependent methyltransferases"/>
    <property type="match status" value="1"/>
</dbReference>
<dbReference type="Gene3D" id="3.40.50.150">
    <property type="entry name" value="Vaccinia Virus protein VP39"/>
    <property type="match status" value="1"/>
</dbReference>
<dbReference type="RefSeq" id="WP_075637424.1">
    <property type="nucleotide sequence ID" value="NZ_MKIM01000014.1"/>
</dbReference>
<dbReference type="InterPro" id="IPR029063">
    <property type="entry name" value="SAM-dependent_MTases_sf"/>
</dbReference>
<dbReference type="STRING" id="1867956.BJF95_14505"/>
<dbReference type="GO" id="GO:0008168">
    <property type="term" value="F:methyltransferase activity"/>
    <property type="evidence" value="ECO:0007669"/>
    <property type="project" value="UniProtKB-KW"/>
</dbReference>
<dbReference type="CDD" id="cd02440">
    <property type="entry name" value="AdoMet_MTases"/>
    <property type="match status" value="1"/>
</dbReference>
<keyword evidence="3" id="KW-1185">Reference proteome</keyword>
<sequence length="283" mass="32467">MNISYLQARLLAKLKGLFAPSEAPEGFSQYELRLPQHQNAIDALPGWNSSFPQEFNLTAGTIPLFADDRIFKMLEAVGTLEGKTVLEVGPLEGMHTYILNQRRPAHIDAIEANKQCFMRCLVTKEILKLDRAVFYLGDIQNWLQASEHIYDLTLASGVLYHMPDPGEFLRLLAEHSRSLFLWTHYYDETVMPKADVRHTPFSGNMEVRNIAGLDVRYFERSYQFANMSASFCGGMKDRHYWMHREDILKLLTHLGFQDIVVQSEEPLHTGGPCFSVFARRTSY</sequence>
<evidence type="ECO:0000259" key="1">
    <source>
        <dbReference type="Pfam" id="PF13847"/>
    </source>
</evidence>
<evidence type="ECO:0000313" key="3">
    <source>
        <dbReference type="Proteomes" id="UP000186894"/>
    </source>
</evidence>
<protein>
    <submittedName>
        <fullName evidence="2">SAM-dependent methyltransferase</fullName>
    </submittedName>
</protein>
<keyword evidence="2" id="KW-0808">Transferase</keyword>
<gene>
    <name evidence="2" type="ORF">BJF95_14505</name>
</gene>
<dbReference type="GO" id="GO:0032259">
    <property type="term" value="P:methylation"/>
    <property type="evidence" value="ECO:0007669"/>
    <property type="project" value="UniProtKB-KW"/>
</dbReference>
<comment type="caution">
    <text evidence="2">The sequence shown here is derived from an EMBL/GenBank/DDBJ whole genome shotgun (WGS) entry which is preliminary data.</text>
</comment>
<keyword evidence="2" id="KW-0489">Methyltransferase</keyword>
<accession>A0A1Q8ZYC2</accession>
<reference evidence="2 3" key="1">
    <citation type="submission" date="2016-09" db="EMBL/GenBank/DDBJ databases">
        <title>Rhizobium oryziradicis sp. nov., isolated from the root of rice.</title>
        <authorList>
            <person name="Zhao J."/>
            <person name="Zhang X."/>
        </authorList>
    </citation>
    <scope>NUCLEOTIDE SEQUENCE [LARGE SCALE GENOMIC DNA]</scope>
    <source>
        <strain evidence="2 3">N19</strain>
    </source>
</reference>
<dbReference type="Proteomes" id="UP000186894">
    <property type="component" value="Unassembled WGS sequence"/>
</dbReference>
<organism evidence="2 3">
    <name type="scientific">Rhizobium oryziradicis</name>
    <dbReference type="NCBI Taxonomy" id="1867956"/>
    <lineage>
        <taxon>Bacteria</taxon>
        <taxon>Pseudomonadati</taxon>
        <taxon>Pseudomonadota</taxon>
        <taxon>Alphaproteobacteria</taxon>
        <taxon>Hyphomicrobiales</taxon>
        <taxon>Rhizobiaceae</taxon>
        <taxon>Rhizobium/Agrobacterium group</taxon>
        <taxon>Rhizobium</taxon>
    </lineage>
</organism>
<feature type="domain" description="Methyltransferase" evidence="1">
    <location>
        <begin position="81"/>
        <end position="172"/>
    </location>
</feature>
<dbReference type="AlphaFoldDB" id="A0A1Q8ZYC2"/>
<proteinExistence type="predicted"/>
<dbReference type="OrthoDB" id="5195124at2"/>